<evidence type="ECO:0000256" key="1">
    <source>
        <dbReference type="SAM" id="Phobius"/>
    </source>
</evidence>
<keyword evidence="1" id="KW-0472">Membrane</keyword>
<dbReference type="RefSeq" id="WP_156779999.1">
    <property type="nucleotide sequence ID" value="NZ_CP138994.1"/>
</dbReference>
<evidence type="ECO:0000313" key="9">
    <source>
        <dbReference type="Proteomes" id="UP000239997"/>
    </source>
</evidence>
<protein>
    <submittedName>
        <fullName evidence="2">Uncharacterized protein</fullName>
    </submittedName>
</protein>
<evidence type="ECO:0000313" key="8">
    <source>
        <dbReference type="Proteomes" id="UP000029647"/>
    </source>
</evidence>
<comment type="caution">
    <text evidence="2">The sequence shown here is derived from an EMBL/GenBank/DDBJ whole genome shotgun (WGS) entry which is preliminary data.</text>
</comment>
<evidence type="ECO:0000313" key="6">
    <source>
        <dbReference type="Proteomes" id="UP000028980"/>
    </source>
</evidence>
<dbReference type="Proteomes" id="UP000239997">
    <property type="component" value="Unassembled WGS sequence"/>
</dbReference>
<dbReference type="EMBL" id="BBMM01000003">
    <property type="protein sequence ID" value="GAL00019.1"/>
    <property type="molecule type" value="Genomic_DNA"/>
</dbReference>
<sequence length="56" mass="6084">MNDKKSGVMLIALGSAIVFIGIVLYLMEIIGATGMILLGIAVELAGAYIFWKNRKR</sequence>
<proteinExistence type="predicted"/>
<dbReference type="OrthoDB" id="9893895at2"/>
<organism evidence="2 6">
    <name type="scientific">Nonlabens ulvanivorans</name>
    <name type="common">Persicivirga ulvanivorans</name>
    <dbReference type="NCBI Taxonomy" id="906888"/>
    <lineage>
        <taxon>Bacteria</taxon>
        <taxon>Pseudomonadati</taxon>
        <taxon>Bacteroidota</taxon>
        <taxon>Flavobacteriia</taxon>
        <taxon>Flavobacteriales</taxon>
        <taxon>Flavobacteriaceae</taxon>
        <taxon>Nonlabens</taxon>
    </lineage>
</organism>
<dbReference type="EMBL" id="BBNT01000006">
    <property type="protein sequence ID" value="GAL75760.1"/>
    <property type="molecule type" value="Genomic_DNA"/>
</dbReference>
<evidence type="ECO:0000313" key="3">
    <source>
        <dbReference type="EMBL" id="GAL00019.1"/>
    </source>
</evidence>
<evidence type="ECO:0000313" key="5">
    <source>
        <dbReference type="EMBL" id="PRX13540.1"/>
    </source>
</evidence>
<keyword evidence="1" id="KW-1133">Transmembrane helix</keyword>
<feature type="transmembrane region" description="Helical" evidence="1">
    <location>
        <begin position="7"/>
        <end position="26"/>
    </location>
</feature>
<evidence type="ECO:0000313" key="2">
    <source>
        <dbReference type="EMBL" id="GAK77543.1"/>
    </source>
</evidence>
<feature type="transmembrane region" description="Helical" evidence="1">
    <location>
        <begin position="32"/>
        <end position="51"/>
    </location>
</feature>
<keyword evidence="9" id="KW-1185">Reference proteome</keyword>
<keyword evidence="1" id="KW-0812">Transmembrane</keyword>
<evidence type="ECO:0000313" key="4">
    <source>
        <dbReference type="EMBL" id="GAL75760.1"/>
    </source>
</evidence>
<evidence type="ECO:0000313" key="7">
    <source>
        <dbReference type="Proteomes" id="UP000029226"/>
    </source>
</evidence>
<accession>A0A081DF47</accession>
<dbReference type="Proteomes" id="UP000028980">
    <property type="component" value="Unassembled WGS sequence"/>
</dbReference>
<dbReference type="EMBL" id="PVNA01000003">
    <property type="protein sequence ID" value="PRX13540.1"/>
    <property type="molecule type" value="Genomic_DNA"/>
</dbReference>
<gene>
    <name evidence="4" type="ORF">JCM19275_1643</name>
    <name evidence="2" type="ORF">JCM19296_3151</name>
    <name evidence="3" type="ORF">JCM19314_1203</name>
    <name evidence="5" type="ORF">LY02_01783</name>
</gene>
<dbReference type="EMBL" id="BBLG01000010">
    <property type="protein sequence ID" value="GAK77543.1"/>
    <property type="molecule type" value="Genomic_DNA"/>
</dbReference>
<reference evidence="6 7" key="1">
    <citation type="journal article" date="2014" name="Genome Announc.">
        <title>Draft Genome Sequences of Marine Flavobacterium Nonlabens Strains NR17, NR24, NR27, NR32, NR33, and Ara13.</title>
        <authorList>
            <person name="Nakanishi M."/>
            <person name="Meirelles P."/>
            <person name="Suzuki R."/>
            <person name="Takatani N."/>
            <person name="Mino S."/>
            <person name="Suda W."/>
            <person name="Oshima K."/>
            <person name="Hattori M."/>
            <person name="Ohkuma M."/>
            <person name="Hosokawa M."/>
            <person name="Miyashita K."/>
            <person name="Thompson F.L."/>
            <person name="Niwa A."/>
            <person name="Sawabe T."/>
            <person name="Sawabe T."/>
        </authorList>
    </citation>
    <scope>NUCLEOTIDE SEQUENCE [LARGE SCALE GENOMIC DNA]</scope>
    <source>
        <strain evidence="4">JCM 19275</strain>
        <strain evidence="2">JCM 19296</strain>
        <strain evidence="3">JCM 19314</strain>
        <strain evidence="8">JCM19275</strain>
        <strain evidence="6">JCM19296</strain>
        <strain evidence="7">JCM19314</strain>
    </source>
</reference>
<dbReference type="Proteomes" id="UP000029647">
    <property type="component" value="Unassembled WGS sequence"/>
</dbReference>
<name>A0A081DF47_NONUL</name>
<dbReference type="Proteomes" id="UP000029226">
    <property type="component" value="Unassembled WGS sequence"/>
</dbReference>
<reference evidence="5 9" key="2">
    <citation type="submission" date="2018-03" db="EMBL/GenBank/DDBJ databases">
        <title>Genomic Encyclopedia of Archaeal and Bacterial Type Strains, Phase II (KMG-II): from individual species to whole genera.</title>
        <authorList>
            <person name="Goeker M."/>
        </authorList>
    </citation>
    <scope>NUCLEOTIDE SEQUENCE [LARGE SCALE GENOMIC DNA]</scope>
    <source>
        <strain evidence="5 9">DSM 22727</strain>
    </source>
</reference>
<dbReference type="AlphaFoldDB" id="A0A081DF47"/>